<keyword evidence="2" id="KW-1133">Transmembrane helix</keyword>
<accession>A0AAV4MHQ8</accession>
<dbReference type="EMBL" id="BPLR01002249">
    <property type="protein sequence ID" value="GIX71732.1"/>
    <property type="molecule type" value="Genomic_DNA"/>
</dbReference>
<reference evidence="3 4" key="1">
    <citation type="submission" date="2021-06" db="EMBL/GenBank/DDBJ databases">
        <title>Caerostris extrusa draft genome.</title>
        <authorList>
            <person name="Kono N."/>
            <person name="Arakawa K."/>
        </authorList>
    </citation>
    <scope>NUCLEOTIDE SEQUENCE [LARGE SCALE GENOMIC DNA]</scope>
</reference>
<evidence type="ECO:0000313" key="3">
    <source>
        <dbReference type="EMBL" id="GIX71732.1"/>
    </source>
</evidence>
<evidence type="ECO:0000313" key="4">
    <source>
        <dbReference type="Proteomes" id="UP001054945"/>
    </source>
</evidence>
<evidence type="ECO:0000256" key="1">
    <source>
        <dbReference type="SAM" id="MobiDB-lite"/>
    </source>
</evidence>
<comment type="caution">
    <text evidence="3">The sequence shown here is derived from an EMBL/GenBank/DDBJ whole genome shotgun (WGS) entry which is preliminary data.</text>
</comment>
<feature type="region of interest" description="Disordered" evidence="1">
    <location>
        <begin position="1"/>
        <end position="24"/>
    </location>
</feature>
<keyword evidence="2" id="KW-0812">Transmembrane</keyword>
<evidence type="ECO:0000256" key="2">
    <source>
        <dbReference type="SAM" id="Phobius"/>
    </source>
</evidence>
<organism evidence="3 4">
    <name type="scientific">Caerostris extrusa</name>
    <name type="common">Bark spider</name>
    <name type="synonym">Caerostris bankana</name>
    <dbReference type="NCBI Taxonomy" id="172846"/>
    <lineage>
        <taxon>Eukaryota</taxon>
        <taxon>Metazoa</taxon>
        <taxon>Ecdysozoa</taxon>
        <taxon>Arthropoda</taxon>
        <taxon>Chelicerata</taxon>
        <taxon>Arachnida</taxon>
        <taxon>Araneae</taxon>
        <taxon>Araneomorphae</taxon>
        <taxon>Entelegynae</taxon>
        <taxon>Araneoidea</taxon>
        <taxon>Araneidae</taxon>
        <taxon>Caerostris</taxon>
    </lineage>
</organism>
<dbReference type="Proteomes" id="UP001054945">
    <property type="component" value="Unassembled WGS sequence"/>
</dbReference>
<keyword evidence="4" id="KW-1185">Reference proteome</keyword>
<gene>
    <name evidence="3" type="primary">AVEN_44355_1</name>
    <name evidence="3" type="ORF">CEXT_611261</name>
</gene>
<name>A0AAV4MHQ8_CAEEX</name>
<proteinExistence type="predicted"/>
<keyword evidence="2" id="KW-0472">Membrane</keyword>
<protein>
    <submittedName>
        <fullName evidence="3">Uncharacterized protein</fullName>
    </submittedName>
</protein>
<dbReference type="AlphaFoldDB" id="A0AAV4MHQ8"/>
<sequence length="173" mass="19438">MEMMSLMTANNKVDEEDEKESTEKPASFLAKLGVDPMNALVAALIPFSLLLAAVIPVLTNQFMTGLYIPSVYTIATGARKERSLNDSDSAEYFMPILESIASYGAKTFEDITKEKPDETKVRFVKEALEMIGNFVNEKWMSLFLADFTETNNPVQKVIALVLTKMIRIHKFEL</sequence>
<feature type="transmembrane region" description="Helical" evidence="2">
    <location>
        <begin position="39"/>
        <end position="58"/>
    </location>
</feature>